<accession>A0ABS1PDK2</accession>
<dbReference type="RefSeq" id="WP_201827502.1">
    <property type="nucleotide sequence ID" value="NZ_JAERRH010000039.1"/>
</dbReference>
<name>A0ABS1PDK2_9ACTN</name>
<gene>
    <name evidence="2" type="ORF">JK361_38840</name>
</gene>
<protein>
    <submittedName>
        <fullName evidence="2">Uncharacterized protein</fullName>
    </submittedName>
</protein>
<sequence length="107" mass="11713">MSTLARPRRWKPVHLARIVVVQGTPDNELIDLWNRSCVPLTGQGPDHQGYLLTLAGREFAAGRFTDISFTRAPVDVVFPEDGPEGQGGRAGPGRILEHRRPHPGTPA</sequence>
<feature type="compositionally biased region" description="Basic residues" evidence="1">
    <location>
        <begin position="97"/>
        <end position="107"/>
    </location>
</feature>
<organism evidence="2 3">
    <name type="scientific">Streptomyces musisoli</name>
    <dbReference type="NCBI Taxonomy" id="2802280"/>
    <lineage>
        <taxon>Bacteria</taxon>
        <taxon>Bacillati</taxon>
        <taxon>Actinomycetota</taxon>
        <taxon>Actinomycetes</taxon>
        <taxon>Kitasatosporales</taxon>
        <taxon>Streptomycetaceae</taxon>
        <taxon>Streptomyces</taxon>
    </lineage>
</organism>
<comment type="caution">
    <text evidence="2">The sequence shown here is derived from an EMBL/GenBank/DDBJ whole genome shotgun (WGS) entry which is preliminary data.</text>
</comment>
<evidence type="ECO:0000313" key="3">
    <source>
        <dbReference type="Proteomes" id="UP000621386"/>
    </source>
</evidence>
<dbReference type="EMBL" id="JAERRH010000039">
    <property type="protein sequence ID" value="MBL1110438.1"/>
    <property type="molecule type" value="Genomic_DNA"/>
</dbReference>
<proteinExistence type="predicted"/>
<dbReference type="Proteomes" id="UP000621386">
    <property type="component" value="Unassembled WGS sequence"/>
</dbReference>
<keyword evidence="3" id="KW-1185">Reference proteome</keyword>
<evidence type="ECO:0000256" key="1">
    <source>
        <dbReference type="SAM" id="MobiDB-lite"/>
    </source>
</evidence>
<evidence type="ECO:0000313" key="2">
    <source>
        <dbReference type="EMBL" id="MBL1110438.1"/>
    </source>
</evidence>
<reference evidence="2 3" key="1">
    <citation type="submission" date="2021-01" db="EMBL/GenBank/DDBJ databases">
        <title>WGS of actinomycetes isolated from Thailand.</title>
        <authorList>
            <person name="Thawai C."/>
        </authorList>
    </citation>
    <scope>NUCLEOTIDE SEQUENCE [LARGE SCALE GENOMIC DNA]</scope>
    <source>
        <strain evidence="2 3">CH5-8</strain>
    </source>
</reference>
<feature type="region of interest" description="Disordered" evidence="1">
    <location>
        <begin position="78"/>
        <end position="107"/>
    </location>
</feature>